<dbReference type="Pfam" id="PF00990">
    <property type="entry name" value="GGDEF"/>
    <property type="match status" value="1"/>
</dbReference>
<dbReference type="InterPro" id="IPR035965">
    <property type="entry name" value="PAS-like_dom_sf"/>
</dbReference>
<dbReference type="EMBL" id="LNCU01000042">
    <property type="protein sequence ID" value="KWV57340.1"/>
    <property type="molecule type" value="Genomic_DNA"/>
</dbReference>
<feature type="domain" description="GGDEF" evidence="3">
    <location>
        <begin position="498"/>
        <end position="631"/>
    </location>
</feature>
<dbReference type="InterPro" id="IPR000160">
    <property type="entry name" value="GGDEF_dom"/>
</dbReference>
<dbReference type="CDD" id="cd12914">
    <property type="entry name" value="PDC1_DGC_like"/>
    <property type="match status" value="1"/>
</dbReference>
<dbReference type="Pfam" id="PF22588">
    <property type="entry name" value="dCache_1_like"/>
    <property type="match status" value="1"/>
</dbReference>
<feature type="transmembrane region" description="Helical" evidence="1">
    <location>
        <begin position="20"/>
        <end position="45"/>
    </location>
</feature>
<dbReference type="InterPro" id="IPR029787">
    <property type="entry name" value="Nucleotide_cyclase"/>
</dbReference>
<comment type="caution">
    <text evidence="4">The sequence shown here is derived from an EMBL/GenBank/DDBJ whole genome shotgun (WGS) entry which is preliminary data.</text>
</comment>
<dbReference type="PANTHER" id="PTHR44757:SF2">
    <property type="entry name" value="BIOFILM ARCHITECTURE MAINTENANCE PROTEIN MBAA"/>
    <property type="match status" value="1"/>
</dbReference>
<dbReference type="Gene3D" id="3.20.20.450">
    <property type="entry name" value="EAL domain"/>
    <property type="match status" value="1"/>
</dbReference>
<dbReference type="RefSeq" id="WP_066505481.1">
    <property type="nucleotide sequence ID" value="NZ_LNCU01000042.1"/>
</dbReference>
<dbReference type="CDD" id="cd01949">
    <property type="entry name" value="GGDEF"/>
    <property type="match status" value="1"/>
</dbReference>
<keyword evidence="1" id="KW-0812">Transmembrane</keyword>
<dbReference type="SMART" id="SM00267">
    <property type="entry name" value="GGDEF"/>
    <property type="match status" value="1"/>
</dbReference>
<dbReference type="Pfam" id="PF00563">
    <property type="entry name" value="EAL"/>
    <property type="match status" value="1"/>
</dbReference>
<dbReference type="Gene3D" id="3.30.450.20">
    <property type="entry name" value="PAS domain"/>
    <property type="match status" value="3"/>
</dbReference>
<gene>
    <name evidence="4" type="ORF">AS156_39170</name>
</gene>
<dbReference type="InterPro" id="IPR035919">
    <property type="entry name" value="EAL_sf"/>
</dbReference>
<keyword evidence="5" id="KW-1185">Reference proteome</keyword>
<evidence type="ECO:0000313" key="5">
    <source>
        <dbReference type="Proteomes" id="UP000057737"/>
    </source>
</evidence>
<dbReference type="CDD" id="cd12915">
    <property type="entry name" value="PDC2_DGC_like"/>
    <property type="match status" value="1"/>
</dbReference>
<dbReference type="SMART" id="SM00052">
    <property type="entry name" value="EAL"/>
    <property type="match status" value="1"/>
</dbReference>
<evidence type="ECO:0000313" key="4">
    <source>
        <dbReference type="EMBL" id="KWV57340.1"/>
    </source>
</evidence>
<name>A0A109JYB7_9BRAD</name>
<feature type="domain" description="EAL" evidence="2">
    <location>
        <begin position="640"/>
        <end position="891"/>
    </location>
</feature>
<dbReference type="Proteomes" id="UP000057737">
    <property type="component" value="Unassembled WGS sequence"/>
</dbReference>
<keyword evidence="1" id="KW-1133">Transmembrane helix</keyword>
<sequence length="912" mass="100261">MNSSGGASFNITSILRSGPIRWLIVGGAVLMVAIAIGATLMAGNFRERALHNSERELENTVLLLARHFDQQLEDFEVVQKDLIAYMRDNGIATTPENYRRRMSGADIHAMLKSKMDALSYVGGLNVFDADGTLINSSSAWPLPKANVADRSYFQIFKSSPYSPDMLVAPVFSRVTGAWTTAIVRKVTGPNGEFLGVVGRGIEPATFEKFFSTVALAEGTAIAMHHRDGTLLARYPHVEELIGKNFRTGPASQQQVFELPHSTSRLTSPVDGQDRLVSSQALTKFPIVIVATTTTAAALANWREQINILIAVTSLSVLAIATLLTLVVRKLLQQYWAQQQRLTLEKLRLDTAVNNMTQGLLLFDSSKRLVICNNRYIEMYGLSADTIKPGCSFHDVIAHRYQTGSFRGDVDRYVNLVLRDVGIRNMMVIATPDGRSIQVVNEPLADGGWVATHEDITERRRAEERITHLAHYDALTDLPNRTLFRDEIKRELPHVTPGSQLAVLYIDIDEFKGVNDSLGHMVGDELLKSVARSLSACVQDNDFVARLGGDEFAIIQTGVKTADEVTGLVARIYEAIRAPYQCLGHQLTTDASIGIALAPKDGSDLDQILKNADLAMYAAKSAGRRTWRFFEPAMDADARARRELEMDLRRTIADGSGLEVYYQPCLDLQTNEINGCEALVRWRHPGRGMISPAEFVPMAEETGLINQLGEWVLTTACKEAVNWPDQVRLAVNVSPVQFRSGTLALKVIAALAASGLPAGRLELEITEAVLIRDDEAALAALHHLRAIGVRIALDDFGTGYSSLSYLKRFPFDKIKIDRCFVTDIADPQGSAGIVEAVVNIAAERSMTTTAEGVETTQQQQLLRELGCSEMQGYLFSPPKPAADIRRLLIAHREGPPAAGRSRMRRRKPIAGAA</sequence>
<dbReference type="InterPro" id="IPR043128">
    <property type="entry name" value="Rev_trsase/Diguanyl_cyclase"/>
</dbReference>
<evidence type="ECO:0000259" key="3">
    <source>
        <dbReference type="PROSITE" id="PS50887"/>
    </source>
</evidence>
<dbReference type="Pfam" id="PF12860">
    <property type="entry name" value="PAS_7"/>
    <property type="match status" value="1"/>
</dbReference>
<dbReference type="InterPro" id="IPR052155">
    <property type="entry name" value="Biofilm_reg_signaling"/>
</dbReference>
<dbReference type="PROSITE" id="PS50883">
    <property type="entry name" value="EAL"/>
    <property type="match status" value="1"/>
</dbReference>
<dbReference type="InterPro" id="IPR001633">
    <property type="entry name" value="EAL_dom"/>
</dbReference>
<dbReference type="SUPFAM" id="SSF55785">
    <property type="entry name" value="PYP-like sensor domain (PAS domain)"/>
    <property type="match status" value="1"/>
</dbReference>
<dbReference type="PROSITE" id="PS50887">
    <property type="entry name" value="GGDEF"/>
    <property type="match status" value="1"/>
</dbReference>
<organism evidence="4 5">
    <name type="scientific">Bradyrhizobium macuxiense</name>
    <dbReference type="NCBI Taxonomy" id="1755647"/>
    <lineage>
        <taxon>Bacteria</taxon>
        <taxon>Pseudomonadati</taxon>
        <taxon>Pseudomonadota</taxon>
        <taxon>Alphaproteobacteria</taxon>
        <taxon>Hyphomicrobiales</taxon>
        <taxon>Nitrobacteraceae</taxon>
        <taxon>Bradyrhizobium</taxon>
    </lineage>
</organism>
<proteinExistence type="predicted"/>
<keyword evidence="1" id="KW-0472">Membrane</keyword>
<evidence type="ECO:0000256" key="1">
    <source>
        <dbReference type="SAM" id="Phobius"/>
    </source>
</evidence>
<dbReference type="AlphaFoldDB" id="A0A109JYB7"/>
<evidence type="ECO:0000259" key="2">
    <source>
        <dbReference type="PROSITE" id="PS50883"/>
    </source>
</evidence>
<dbReference type="OrthoDB" id="9814202at2"/>
<dbReference type="NCBIfam" id="TIGR00254">
    <property type="entry name" value="GGDEF"/>
    <property type="match status" value="1"/>
</dbReference>
<dbReference type="Gene3D" id="3.30.70.270">
    <property type="match status" value="1"/>
</dbReference>
<accession>A0A109JYB7</accession>
<dbReference type="CDD" id="cd01948">
    <property type="entry name" value="EAL"/>
    <property type="match status" value="1"/>
</dbReference>
<dbReference type="PANTHER" id="PTHR44757">
    <property type="entry name" value="DIGUANYLATE CYCLASE DGCP"/>
    <property type="match status" value="1"/>
</dbReference>
<feature type="transmembrane region" description="Helical" evidence="1">
    <location>
        <begin position="307"/>
        <end position="327"/>
    </location>
</feature>
<protein>
    <submittedName>
        <fullName evidence="4">Diguanylate cyclase</fullName>
    </submittedName>
</protein>
<reference evidence="4 5" key="1">
    <citation type="submission" date="2015-11" db="EMBL/GenBank/DDBJ databases">
        <title>Draft Genome Sequence of the Strain BR 10303 (Bradyrhizobium sp.) isolated from nodules of Centrolobium paraense.</title>
        <authorList>
            <person name="Zelli J.E."/>
            <person name="Simoes-Araujo J.L."/>
            <person name="Barauna A.C."/>
            <person name="Silva K."/>
        </authorList>
    </citation>
    <scope>NUCLEOTIDE SEQUENCE [LARGE SCALE GENOMIC DNA]</scope>
    <source>
        <strain evidence="4 5">BR 10303</strain>
    </source>
</reference>
<dbReference type="SUPFAM" id="SSF55073">
    <property type="entry name" value="Nucleotide cyclase"/>
    <property type="match status" value="1"/>
</dbReference>
<dbReference type="InterPro" id="IPR054327">
    <property type="entry name" value="His-kinase-like_sensor"/>
</dbReference>
<dbReference type="SUPFAM" id="SSF141868">
    <property type="entry name" value="EAL domain-like"/>
    <property type="match status" value="1"/>
</dbReference>